<sequence>MSRIVSALPLLALAACSPAETEADLGTEVPVSEETFGSSTSGLTTANGGSLNGGSLNGGSLNGGSLNGGSLNGNDLSGFLIHVDYAGAAINGDSSLDWVRIEGTQFQAKQGDVLHTGTAFLGAWFYGTLGDGRRAKLRIADMRAAEAPNGDLTEYWVEYRDDDNVWHPLCRDSTGAAVWAYPVKGVYDYRRGVPTGGQHSDDPDHFTFACAGGAVQKCINLGYRPWASRDGVSLAAHHQACTRLIRADYCGDGTPHTQNGNRVNLYDKLGIQTDTERWFFEASWDAQGARCFSPLNRSHAGIPCYDSRLDLFCGLGLSPEQEEGILLRNETPTAGLTP</sequence>
<evidence type="ECO:0000256" key="2">
    <source>
        <dbReference type="SAM" id="SignalP"/>
    </source>
</evidence>
<dbReference type="AlphaFoldDB" id="A0A3S5GXX3"/>
<dbReference type="InterPro" id="IPR045426">
    <property type="entry name" value="ADYC"/>
</dbReference>
<feature type="compositionally biased region" description="Polar residues" evidence="1">
    <location>
        <begin position="35"/>
        <end position="46"/>
    </location>
</feature>
<reference evidence="4" key="1">
    <citation type="journal article" date="2018" name="J. Ind. Microbiol. Biotechnol.">
        <title>Genome mining reveals uncommon alkylpyrones as type III PKS products from myxobacteria.</title>
        <authorList>
            <person name="Hug J.J."/>
            <person name="Panter F."/>
            <person name="Krug D."/>
            <person name="Muller R."/>
        </authorList>
    </citation>
    <scope>NUCLEOTIDE SEQUENCE</scope>
    <source>
        <strain evidence="4">An d48</strain>
    </source>
</reference>
<feature type="chain" id="PRO_5018615858" description="ADYC domain-containing protein" evidence="2">
    <location>
        <begin position="22"/>
        <end position="338"/>
    </location>
</feature>
<dbReference type="EMBL" id="MH908915">
    <property type="protein sequence ID" value="AYM54053.1"/>
    <property type="molecule type" value="Genomic_DNA"/>
</dbReference>
<dbReference type="Pfam" id="PF20032">
    <property type="entry name" value="ADYC"/>
    <property type="match status" value="1"/>
</dbReference>
<evidence type="ECO:0000259" key="3">
    <source>
        <dbReference type="Pfam" id="PF20032"/>
    </source>
</evidence>
<accession>A0A3S5GXX3</accession>
<keyword evidence="2" id="KW-0732">Signal</keyword>
<feature type="domain" description="ADYC" evidence="3">
    <location>
        <begin position="117"/>
        <end position="294"/>
    </location>
</feature>
<protein>
    <recommendedName>
        <fullName evidence="3">ADYC domain-containing protein</fullName>
    </recommendedName>
</protein>
<name>A0A3S5GXX3_9BACT</name>
<dbReference type="PROSITE" id="PS51257">
    <property type="entry name" value="PROKAR_LIPOPROTEIN"/>
    <property type="match status" value="1"/>
</dbReference>
<proteinExistence type="predicted"/>
<evidence type="ECO:0000256" key="1">
    <source>
        <dbReference type="SAM" id="MobiDB-lite"/>
    </source>
</evidence>
<organism evidence="4">
    <name type="scientific">Pyxidicoccus fallax</name>
    <dbReference type="NCBI Taxonomy" id="394095"/>
    <lineage>
        <taxon>Bacteria</taxon>
        <taxon>Pseudomonadati</taxon>
        <taxon>Myxococcota</taxon>
        <taxon>Myxococcia</taxon>
        <taxon>Myxococcales</taxon>
        <taxon>Cystobacterineae</taxon>
        <taxon>Myxococcaceae</taxon>
        <taxon>Pyxidicoccus</taxon>
    </lineage>
</organism>
<evidence type="ECO:0000313" key="4">
    <source>
        <dbReference type="EMBL" id="AYM54053.1"/>
    </source>
</evidence>
<feature type="signal peptide" evidence="2">
    <location>
        <begin position="1"/>
        <end position="21"/>
    </location>
</feature>
<feature type="region of interest" description="Disordered" evidence="1">
    <location>
        <begin position="22"/>
        <end position="49"/>
    </location>
</feature>